<evidence type="ECO:0000313" key="3">
    <source>
        <dbReference type="EMBL" id="NMF06656.1"/>
    </source>
</evidence>
<dbReference type="OrthoDB" id="9804099at2"/>
<proteinExistence type="predicted"/>
<accession>A0A0B5QDB4</accession>
<dbReference type="InterPro" id="IPR024207">
    <property type="entry name" value="CotJB_dom"/>
</dbReference>
<reference evidence="5" key="1">
    <citation type="submission" date="2014-12" db="EMBL/GenBank/DDBJ databases">
        <title>Genome sequence of Clostridium beijerinckii strain 59B.</title>
        <authorList>
            <person name="Little G.T."/>
            <person name="Minton N.P."/>
        </authorList>
    </citation>
    <scope>NUCLEOTIDE SEQUENCE [LARGE SCALE GENOMIC DNA]</scope>
    <source>
        <strain evidence="5">59B</strain>
    </source>
</reference>
<evidence type="ECO:0000313" key="6">
    <source>
        <dbReference type="Proteomes" id="UP000190959"/>
    </source>
</evidence>
<dbReference type="EMBL" id="MWMH01000011">
    <property type="protein sequence ID" value="OOP70917.1"/>
    <property type="molecule type" value="Genomic_DNA"/>
</dbReference>
<reference evidence="2" key="2">
    <citation type="submission" date="2016-02" db="EMBL/GenBank/DDBJ databases">
        <title>Genome sequence of Clostridium beijerinckii strain 59B.</title>
        <authorList>
            <person name="Little G.T."/>
            <person name="Minton N.P."/>
        </authorList>
    </citation>
    <scope>NUCLEOTIDE SEQUENCE</scope>
    <source>
        <strain evidence="2">NCIMB 14988</strain>
    </source>
</reference>
<organism evidence="2 5">
    <name type="scientific">Clostridium beijerinckii</name>
    <name type="common">Clostridium MP</name>
    <dbReference type="NCBI Taxonomy" id="1520"/>
    <lineage>
        <taxon>Bacteria</taxon>
        <taxon>Bacillati</taxon>
        <taxon>Bacillota</taxon>
        <taxon>Clostridia</taxon>
        <taxon>Eubacteriales</taxon>
        <taxon>Clostridiaceae</taxon>
        <taxon>Clostridium</taxon>
    </lineage>
</organism>
<dbReference type="InterPro" id="IPR016571">
    <property type="entry name" value="Spore_coat_assembly_CotJB"/>
</dbReference>
<evidence type="ECO:0000313" key="2">
    <source>
        <dbReference type="EMBL" id="AJG98965.1"/>
    </source>
</evidence>
<sequence>MNQREMLNSIRVYQFCAVELNLFLDNFPEDKNAKEDYNKVSCKLTELISAYEKNFGPLTNFGSAYVENPKAWVNTPWPWENCSREEE</sequence>
<evidence type="ECO:0000259" key="1">
    <source>
        <dbReference type="Pfam" id="PF12652"/>
    </source>
</evidence>
<keyword evidence="2" id="KW-0167">Capsid protein</keyword>
<gene>
    <name evidence="4" type="ORF">CBEIBR21_23600</name>
    <name evidence="3" type="ORF">HF849_18275</name>
    <name evidence="2" type="ORF">LF65_02379</name>
</gene>
<dbReference type="Proteomes" id="UP000587880">
    <property type="component" value="Unassembled WGS sequence"/>
</dbReference>
<evidence type="ECO:0000313" key="4">
    <source>
        <dbReference type="EMBL" id="OOP70917.1"/>
    </source>
</evidence>
<feature type="domain" description="Protein CotJB" evidence="1">
    <location>
        <begin position="5"/>
        <end position="80"/>
    </location>
</feature>
<evidence type="ECO:0000313" key="5">
    <source>
        <dbReference type="Proteomes" id="UP000031866"/>
    </source>
</evidence>
<name>A0A0B5QDB4_CLOBE</name>
<dbReference type="KEGG" id="cbei:LF65_02379"/>
<evidence type="ECO:0000313" key="7">
    <source>
        <dbReference type="Proteomes" id="UP000587880"/>
    </source>
</evidence>
<reference evidence="4 6" key="3">
    <citation type="submission" date="2017-02" db="EMBL/GenBank/DDBJ databases">
        <title>Genome sequence of Clostridium beijerinckii Br21.</title>
        <authorList>
            <person name="Fonseca B.C."/>
            <person name="Guazzaroni M.E."/>
            <person name="Riano-Pachon D.M."/>
            <person name="Reginatto V."/>
        </authorList>
    </citation>
    <scope>NUCLEOTIDE SEQUENCE [LARGE SCALE GENOMIC DNA]</scope>
    <source>
        <strain evidence="4 6">Br21</strain>
    </source>
</reference>
<keyword evidence="2" id="KW-0946">Virion</keyword>
<dbReference type="RefSeq" id="WP_026889622.1">
    <property type="nucleotide sequence ID" value="NZ_CP010086.2"/>
</dbReference>
<protein>
    <submittedName>
        <fullName evidence="2">Spore coat protein CotJB</fullName>
    </submittedName>
</protein>
<dbReference type="AlphaFoldDB" id="A0A0B5QDB4"/>
<dbReference type="EMBL" id="CP010086">
    <property type="protein sequence ID" value="AJG98965.1"/>
    <property type="molecule type" value="Genomic_DNA"/>
</dbReference>
<reference evidence="3 7" key="4">
    <citation type="submission" date="2020-04" db="EMBL/GenBank/DDBJ databases">
        <authorList>
            <person name="Hitch T.C.A."/>
            <person name="Wylensek D."/>
            <person name="Clavel T."/>
        </authorList>
    </citation>
    <scope>NUCLEOTIDE SEQUENCE [LARGE SCALE GENOMIC DNA]</scope>
    <source>
        <strain evidence="3 7">WB01_NA02</strain>
    </source>
</reference>
<dbReference type="EMBL" id="JABAGD010000038">
    <property type="protein sequence ID" value="NMF06656.1"/>
    <property type="molecule type" value="Genomic_DNA"/>
</dbReference>
<dbReference type="Pfam" id="PF12652">
    <property type="entry name" value="CotJB"/>
    <property type="match status" value="1"/>
</dbReference>
<dbReference type="STRING" id="1520.LF65_02379"/>
<dbReference type="Proteomes" id="UP000031866">
    <property type="component" value="Chromosome"/>
</dbReference>
<dbReference type="PIRSF" id="PIRSF010606">
    <property type="entry name" value="Spore_coat_CotJB"/>
    <property type="match status" value="1"/>
</dbReference>
<dbReference type="Proteomes" id="UP000190959">
    <property type="component" value="Unassembled WGS sequence"/>
</dbReference>